<protein>
    <submittedName>
        <fullName evidence="2">Uncharacterized protein</fullName>
    </submittedName>
</protein>
<gene>
    <name evidence="2" type="ORF">UCRPA7_6298</name>
</gene>
<dbReference type="HOGENOM" id="CLU_158092_2_1_1"/>
<accession>R8BFU3</accession>
<sequence>MAAAAAPAGVARFKRFIWTGAFAAVTVVGSIYGAGLKTQQEFKAERRKIIEASPEEKIAMMEERRKRLLMQRRPFEKKLEEVQGRIKAREEEAATKANGK</sequence>
<dbReference type="Proteomes" id="UP000014074">
    <property type="component" value="Unassembled WGS sequence"/>
</dbReference>
<keyword evidence="1" id="KW-0472">Membrane</keyword>
<dbReference type="KEGG" id="tmn:UCRPA7_6298"/>
<dbReference type="OrthoDB" id="5428081at2759"/>
<feature type="transmembrane region" description="Helical" evidence="1">
    <location>
        <begin position="16"/>
        <end position="36"/>
    </location>
</feature>
<dbReference type="EMBL" id="KB933232">
    <property type="protein sequence ID" value="EON98181.1"/>
    <property type="molecule type" value="Genomic_DNA"/>
</dbReference>
<reference evidence="3" key="1">
    <citation type="journal article" date="2013" name="Genome Announc.">
        <title>Draft genome sequence of the ascomycete Phaeoacremonium aleophilum strain UCR-PA7, a causal agent of the esca disease complex in grapevines.</title>
        <authorList>
            <person name="Blanco-Ulate B."/>
            <person name="Rolshausen P."/>
            <person name="Cantu D."/>
        </authorList>
    </citation>
    <scope>NUCLEOTIDE SEQUENCE [LARGE SCALE GENOMIC DNA]</scope>
    <source>
        <strain evidence="3">UCR-PA7</strain>
    </source>
</reference>
<keyword evidence="1" id="KW-1133">Transmembrane helix</keyword>
<evidence type="ECO:0000256" key="1">
    <source>
        <dbReference type="SAM" id="Phobius"/>
    </source>
</evidence>
<keyword evidence="3" id="KW-1185">Reference proteome</keyword>
<dbReference type="GeneID" id="19326939"/>
<organism evidence="2 3">
    <name type="scientific">Phaeoacremonium minimum (strain UCR-PA7)</name>
    <name type="common">Esca disease fungus</name>
    <name type="synonym">Togninia minima</name>
    <dbReference type="NCBI Taxonomy" id="1286976"/>
    <lineage>
        <taxon>Eukaryota</taxon>
        <taxon>Fungi</taxon>
        <taxon>Dikarya</taxon>
        <taxon>Ascomycota</taxon>
        <taxon>Pezizomycotina</taxon>
        <taxon>Sordariomycetes</taxon>
        <taxon>Sordariomycetidae</taxon>
        <taxon>Togniniales</taxon>
        <taxon>Togniniaceae</taxon>
        <taxon>Phaeoacremonium</taxon>
    </lineage>
</organism>
<dbReference type="eggNOG" id="ENOG502SWZV">
    <property type="taxonomic scope" value="Eukaryota"/>
</dbReference>
<evidence type="ECO:0000313" key="2">
    <source>
        <dbReference type="EMBL" id="EON98181.1"/>
    </source>
</evidence>
<proteinExistence type="predicted"/>
<keyword evidence="1" id="KW-0812">Transmembrane</keyword>
<evidence type="ECO:0000313" key="3">
    <source>
        <dbReference type="Proteomes" id="UP000014074"/>
    </source>
</evidence>
<name>R8BFU3_PHAM7</name>
<dbReference type="AlphaFoldDB" id="R8BFU3"/>
<dbReference type="RefSeq" id="XP_007917028.1">
    <property type="nucleotide sequence ID" value="XM_007918837.1"/>
</dbReference>